<proteinExistence type="inferred from homology"/>
<dbReference type="EMBL" id="DXFP01000009">
    <property type="protein sequence ID" value="HIX01374.1"/>
    <property type="molecule type" value="Genomic_DNA"/>
</dbReference>
<feature type="binding site" evidence="14">
    <location>
        <position position="118"/>
    </location>
    <ligand>
        <name>ATP</name>
        <dbReference type="ChEBI" id="CHEBI:30616"/>
    </ligand>
</feature>
<sequence>MEITKIYQPDQVDEAAKEIQLGELIAFPTETVYGLGADATNEKAVLRVFQAKGRPADNPLNVTVANVEMVKRFVGDINEWGQTLINKFWPGPLTLIFKTLPNALSPVVTGGLPTAAFRMPDNQVTLKMIEKAQTPIVGPSANSSGKPSPTTAEHVFHDMEGKIAGIVDDGPTSVGMESTIIDLSGDVPVIIRPGAISTKQIEAVLKMKVKHKQAASNQKYRHYNPDATVKMVNHNDWQIAIDWAIKQPFKVGIMAETAVLNQFKPQLSTFDLGSGVQDASQNFFAGIRKLDNEEHVNLILVQTFAEDGLGEAYMNRLRKASNNQLWSLE</sequence>
<comment type="catalytic activity">
    <reaction evidence="12 13">
        <text>L-threonine + hydrogencarbonate + ATP = L-threonylcarbamoyladenylate + diphosphate + H2O</text>
        <dbReference type="Rhea" id="RHEA:36407"/>
        <dbReference type="ChEBI" id="CHEBI:15377"/>
        <dbReference type="ChEBI" id="CHEBI:17544"/>
        <dbReference type="ChEBI" id="CHEBI:30616"/>
        <dbReference type="ChEBI" id="CHEBI:33019"/>
        <dbReference type="ChEBI" id="CHEBI:57926"/>
        <dbReference type="ChEBI" id="CHEBI:73682"/>
        <dbReference type="EC" id="2.7.7.87"/>
    </reaction>
</comment>
<dbReference type="GO" id="GO:0061710">
    <property type="term" value="F:L-threonylcarbamoyladenylate synthase"/>
    <property type="evidence" value="ECO:0007669"/>
    <property type="project" value="UniProtKB-EC"/>
</dbReference>
<dbReference type="InterPro" id="IPR038385">
    <property type="entry name" value="Sua5/YwlC_C"/>
</dbReference>
<evidence type="ECO:0000256" key="4">
    <source>
        <dbReference type="ARBA" id="ARBA00015492"/>
    </source>
</evidence>
<evidence type="ECO:0000256" key="8">
    <source>
        <dbReference type="ARBA" id="ARBA00022695"/>
    </source>
</evidence>
<feature type="binding site" evidence="14">
    <location>
        <position position="178"/>
    </location>
    <ligand>
        <name>L-threonine</name>
        <dbReference type="ChEBI" id="CHEBI:57926"/>
    </ligand>
</feature>
<dbReference type="PANTHER" id="PTHR17490">
    <property type="entry name" value="SUA5"/>
    <property type="match status" value="1"/>
</dbReference>
<dbReference type="Gene3D" id="3.90.870.10">
    <property type="entry name" value="DHBP synthase"/>
    <property type="match status" value="1"/>
</dbReference>
<dbReference type="GO" id="GO:0003725">
    <property type="term" value="F:double-stranded RNA binding"/>
    <property type="evidence" value="ECO:0007669"/>
    <property type="project" value="UniProtKB-UniRule"/>
</dbReference>
<feature type="binding site" evidence="14">
    <location>
        <position position="140"/>
    </location>
    <ligand>
        <name>ATP</name>
        <dbReference type="ChEBI" id="CHEBI:30616"/>
    </ligand>
</feature>
<dbReference type="PIRSF" id="PIRSF004930">
    <property type="entry name" value="Tln_factor_SUA5"/>
    <property type="match status" value="1"/>
</dbReference>
<dbReference type="PANTHER" id="PTHR17490:SF16">
    <property type="entry name" value="THREONYLCARBAMOYL-AMP SYNTHASE"/>
    <property type="match status" value="1"/>
</dbReference>
<evidence type="ECO:0000256" key="3">
    <source>
        <dbReference type="ARBA" id="ARBA00012584"/>
    </source>
</evidence>
<evidence type="ECO:0000256" key="1">
    <source>
        <dbReference type="ARBA" id="ARBA00004496"/>
    </source>
</evidence>
<dbReference type="PROSITE" id="PS51163">
    <property type="entry name" value="YRDC"/>
    <property type="match status" value="1"/>
</dbReference>
<dbReference type="SUPFAM" id="SSF55821">
    <property type="entry name" value="YrdC/RibB"/>
    <property type="match status" value="1"/>
</dbReference>
<evidence type="ECO:0000256" key="14">
    <source>
        <dbReference type="PIRSR" id="PIRSR004930-1"/>
    </source>
</evidence>
<keyword evidence="6 13" id="KW-0808">Transferase</keyword>
<dbReference type="InterPro" id="IPR050156">
    <property type="entry name" value="TC-AMP_synthase_SUA5"/>
</dbReference>
<evidence type="ECO:0000313" key="16">
    <source>
        <dbReference type="EMBL" id="HIX01374.1"/>
    </source>
</evidence>
<dbReference type="InterPro" id="IPR010923">
    <property type="entry name" value="T(6)A37_SUA5"/>
</dbReference>
<keyword evidence="8 13" id="KW-0548">Nucleotidyltransferase</keyword>
<dbReference type="Pfam" id="PF01300">
    <property type="entry name" value="Sua5_yciO_yrdC"/>
    <property type="match status" value="1"/>
</dbReference>
<dbReference type="EC" id="2.7.7.87" evidence="3 13"/>
<protein>
    <recommendedName>
        <fullName evidence="4 13">Threonylcarbamoyl-AMP synthase</fullName>
        <shortName evidence="13">TC-AMP synthase</shortName>
        <ecNumber evidence="3 13">2.7.7.87</ecNumber>
    </recommendedName>
    <alternativeName>
        <fullName evidence="11 13">L-threonylcarbamoyladenylate synthase</fullName>
    </alternativeName>
</protein>
<organism evidence="16 17">
    <name type="scientific">Candidatus Ligilactobacillus excrementigallinarum</name>
    <dbReference type="NCBI Taxonomy" id="2838641"/>
    <lineage>
        <taxon>Bacteria</taxon>
        <taxon>Bacillati</taxon>
        <taxon>Bacillota</taxon>
        <taxon>Bacilli</taxon>
        <taxon>Lactobacillales</taxon>
        <taxon>Lactobacillaceae</taxon>
        <taxon>Ligilactobacillus</taxon>
    </lineage>
</organism>
<comment type="subcellular location">
    <subcellularLocation>
        <location evidence="1 13">Cytoplasm</location>
    </subcellularLocation>
</comment>
<evidence type="ECO:0000313" key="17">
    <source>
        <dbReference type="Proteomes" id="UP000823963"/>
    </source>
</evidence>
<dbReference type="GO" id="GO:0005524">
    <property type="term" value="F:ATP binding"/>
    <property type="evidence" value="ECO:0007669"/>
    <property type="project" value="UniProtKB-UniRule"/>
</dbReference>
<reference evidence="16" key="1">
    <citation type="journal article" date="2021" name="PeerJ">
        <title>Extensive microbial diversity within the chicken gut microbiome revealed by metagenomics and culture.</title>
        <authorList>
            <person name="Gilroy R."/>
            <person name="Ravi A."/>
            <person name="Getino M."/>
            <person name="Pursley I."/>
            <person name="Horton D.L."/>
            <person name="Alikhan N.F."/>
            <person name="Baker D."/>
            <person name="Gharbi K."/>
            <person name="Hall N."/>
            <person name="Watson M."/>
            <person name="Adriaenssens E.M."/>
            <person name="Foster-Nyarko E."/>
            <person name="Jarju S."/>
            <person name="Secka A."/>
            <person name="Antonio M."/>
            <person name="Oren A."/>
            <person name="Chaudhuri R.R."/>
            <person name="La Ragione R."/>
            <person name="Hildebrand F."/>
            <person name="Pallen M.J."/>
        </authorList>
    </citation>
    <scope>NUCLEOTIDE SEQUENCE</scope>
    <source>
        <strain evidence="16">6627</strain>
    </source>
</reference>
<comment type="function">
    <text evidence="13">Required for the formation of a threonylcarbamoyl group on adenosine at position 37 (t(6)A37) in tRNAs that read codons beginning with adenine.</text>
</comment>
<evidence type="ECO:0000256" key="6">
    <source>
        <dbReference type="ARBA" id="ARBA00022679"/>
    </source>
</evidence>
<dbReference type="GO" id="GO:0008033">
    <property type="term" value="P:tRNA processing"/>
    <property type="evidence" value="ECO:0007669"/>
    <property type="project" value="UniProtKB-KW"/>
</dbReference>
<keyword evidence="10 13" id="KW-0067">ATP-binding</keyword>
<evidence type="ECO:0000256" key="5">
    <source>
        <dbReference type="ARBA" id="ARBA00022490"/>
    </source>
</evidence>
<feature type="binding site" evidence="14">
    <location>
        <position position="58"/>
    </location>
    <ligand>
        <name>ATP</name>
        <dbReference type="ChEBI" id="CHEBI:30616"/>
    </ligand>
</feature>
<dbReference type="Pfam" id="PF03481">
    <property type="entry name" value="Sua5_C"/>
    <property type="match status" value="1"/>
</dbReference>
<comment type="caution">
    <text evidence="16">The sequence shown here is derived from an EMBL/GenBank/DDBJ whole genome shotgun (WGS) entry which is preliminary data.</text>
</comment>
<comment type="similarity">
    <text evidence="2 13">Belongs to the SUA5 family.</text>
</comment>
<feature type="binding site" evidence="14">
    <location>
        <position position="114"/>
    </location>
    <ligand>
        <name>ATP</name>
        <dbReference type="ChEBI" id="CHEBI:30616"/>
    </ligand>
</feature>
<feature type="binding site" evidence="14">
    <location>
        <position position="31"/>
    </location>
    <ligand>
        <name>L-threonine</name>
        <dbReference type="ChEBI" id="CHEBI:57926"/>
    </ligand>
</feature>
<evidence type="ECO:0000256" key="11">
    <source>
        <dbReference type="ARBA" id="ARBA00029774"/>
    </source>
</evidence>
<dbReference type="InterPro" id="IPR017945">
    <property type="entry name" value="DHBP_synth_RibB-like_a/b_dom"/>
</dbReference>
<dbReference type="GO" id="GO:0006450">
    <property type="term" value="P:regulation of translational fidelity"/>
    <property type="evidence" value="ECO:0007669"/>
    <property type="project" value="TreeGrafter"/>
</dbReference>
<name>A0A9D2A9A0_9LACO</name>
<feature type="binding site" evidence="14">
    <location>
        <position position="192"/>
    </location>
    <ligand>
        <name>ATP</name>
        <dbReference type="ChEBI" id="CHEBI:30616"/>
    </ligand>
</feature>
<keyword evidence="7 13" id="KW-0819">tRNA processing</keyword>
<accession>A0A9D2A9A0</accession>
<dbReference type="NCBIfam" id="TIGR00057">
    <property type="entry name" value="L-threonylcarbamoyladenylate synthase"/>
    <property type="match status" value="1"/>
</dbReference>
<evidence type="ECO:0000259" key="15">
    <source>
        <dbReference type="PROSITE" id="PS51163"/>
    </source>
</evidence>
<keyword evidence="5 13" id="KW-0963">Cytoplasm</keyword>
<evidence type="ECO:0000256" key="9">
    <source>
        <dbReference type="ARBA" id="ARBA00022741"/>
    </source>
</evidence>
<dbReference type="GO" id="GO:0005737">
    <property type="term" value="C:cytoplasm"/>
    <property type="evidence" value="ECO:0007669"/>
    <property type="project" value="UniProtKB-SubCell"/>
</dbReference>
<gene>
    <name evidence="16" type="ORF">H9861_01285</name>
</gene>
<dbReference type="GO" id="GO:0000049">
    <property type="term" value="F:tRNA binding"/>
    <property type="evidence" value="ECO:0007669"/>
    <property type="project" value="TreeGrafter"/>
</dbReference>
<evidence type="ECO:0000256" key="2">
    <source>
        <dbReference type="ARBA" id="ARBA00007663"/>
    </source>
</evidence>
<dbReference type="Gene3D" id="3.40.50.11030">
    <property type="entry name" value="Threonylcarbamoyl-AMP synthase, C-terminal domain"/>
    <property type="match status" value="1"/>
</dbReference>
<evidence type="ECO:0000256" key="13">
    <source>
        <dbReference type="PIRNR" id="PIRNR004930"/>
    </source>
</evidence>
<dbReference type="InterPro" id="IPR005145">
    <property type="entry name" value="Sua5_C"/>
</dbReference>
<reference evidence="16" key="2">
    <citation type="submission" date="2021-04" db="EMBL/GenBank/DDBJ databases">
        <authorList>
            <person name="Gilroy R."/>
        </authorList>
    </citation>
    <scope>NUCLEOTIDE SEQUENCE</scope>
    <source>
        <strain evidence="16">6627</strain>
    </source>
</reference>
<feature type="domain" description="YrdC-like" evidence="15">
    <location>
        <begin position="9"/>
        <end position="196"/>
    </location>
</feature>
<dbReference type="AlphaFoldDB" id="A0A9D2A9A0"/>
<dbReference type="Proteomes" id="UP000823963">
    <property type="component" value="Unassembled WGS sequence"/>
</dbReference>
<feature type="binding site" evidence="14">
    <location>
        <position position="54"/>
    </location>
    <ligand>
        <name>ATP</name>
        <dbReference type="ChEBI" id="CHEBI:30616"/>
    </ligand>
</feature>
<dbReference type="InterPro" id="IPR006070">
    <property type="entry name" value="Sua5-like_dom"/>
</dbReference>
<feature type="binding site" evidence="14">
    <location>
        <position position="223"/>
    </location>
    <ligand>
        <name>ATP</name>
        <dbReference type="ChEBI" id="CHEBI:30616"/>
    </ligand>
</feature>
<evidence type="ECO:0000256" key="10">
    <source>
        <dbReference type="ARBA" id="ARBA00022840"/>
    </source>
</evidence>
<evidence type="ECO:0000256" key="7">
    <source>
        <dbReference type="ARBA" id="ARBA00022694"/>
    </source>
</evidence>
<keyword evidence="9 13" id="KW-0547">Nucleotide-binding</keyword>
<dbReference type="FunFam" id="3.90.870.10:FF:000009">
    <property type="entry name" value="Threonylcarbamoyl-AMP synthase, putative"/>
    <property type="match status" value="1"/>
</dbReference>
<evidence type="ECO:0000256" key="12">
    <source>
        <dbReference type="ARBA" id="ARBA00048366"/>
    </source>
</evidence>
<feature type="binding site" evidence="14">
    <location>
        <position position="148"/>
    </location>
    <ligand>
        <name>ATP</name>
        <dbReference type="ChEBI" id="CHEBI:30616"/>
    </ligand>
</feature>